<dbReference type="Gene3D" id="1.10.530.10">
    <property type="match status" value="1"/>
</dbReference>
<keyword evidence="3" id="KW-0378">Hydrolase</keyword>
<evidence type="ECO:0000256" key="1">
    <source>
        <dbReference type="ARBA" id="ARBA00010830"/>
    </source>
</evidence>
<dbReference type="InterPro" id="IPR007137">
    <property type="entry name" value="DUF348"/>
</dbReference>
<dbReference type="InterPro" id="IPR011098">
    <property type="entry name" value="G5_dom"/>
</dbReference>
<dbReference type="InterPro" id="IPR023346">
    <property type="entry name" value="Lysozyme-like_dom_sf"/>
</dbReference>
<accession>A0ABX1JXU4</accession>
<comment type="similarity">
    <text evidence="1">Belongs to the transglycosylase family. Rpf subfamily.</text>
</comment>
<keyword evidence="5" id="KW-0472">Membrane</keyword>
<keyword evidence="5" id="KW-0812">Transmembrane</keyword>
<feature type="domain" description="G5" evidence="6">
    <location>
        <begin position="251"/>
        <end position="331"/>
    </location>
</feature>
<keyword evidence="5" id="KW-1133">Transmembrane helix</keyword>
<dbReference type="Pfam" id="PF06737">
    <property type="entry name" value="Transglycosylas"/>
    <property type="match status" value="1"/>
</dbReference>
<keyword evidence="2" id="KW-0732">Signal</keyword>
<dbReference type="PROSITE" id="PS51109">
    <property type="entry name" value="G5"/>
    <property type="match status" value="1"/>
</dbReference>
<feature type="region of interest" description="Disordered" evidence="4">
    <location>
        <begin position="29"/>
        <end position="55"/>
    </location>
</feature>
<proteinExistence type="inferred from homology"/>
<dbReference type="Pfam" id="PF07501">
    <property type="entry name" value="G5"/>
    <property type="match status" value="1"/>
</dbReference>
<dbReference type="InterPro" id="IPR010618">
    <property type="entry name" value="RPF"/>
</dbReference>
<sequence length="436" mass="44904">MRGRDLDPVPGHDDGWSLVTFTTRFRSPFARTSAESPQTPGDETPTATDGQVTATKGLRSGRRLVPLVAAATVILVGGATAGYAHANKAVTLDVDGEVVRVTTFAGSVDGLLAEHGVQLGERDVVTPSGALTEGTDVVVRHARQVTVSLDGTEKPVWTTAITADEALDTLASRASDVALVASRSAAGGRPELALDLTLHGSADVLVDGQTLQTPDGDARVAQVLGELGITLNPLDRVSVRQSPEGRVQVVVNRVAVQEVASTHAVPFASSTQEDASLYTGQRKVAVAGVAGVRTLVERVTTVDGVETARETVSDQITQAPVDELVKTGTKARPAPAPKATSSGSTAAAGPITAGGSADSLNWAALAKCESGGNPSAVSSTGKYHGLYQFSVATWQAVGGAGLPSQASPDEQTARAKMLYNRSGAGQWPHCGKYLFS</sequence>
<dbReference type="SMART" id="SM01208">
    <property type="entry name" value="G5"/>
    <property type="match status" value="1"/>
</dbReference>
<keyword evidence="8" id="KW-1185">Reference proteome</keyword>
<gene>
    <name evidence="7" type="ORF">HGA02_06300</name>
</gene>
<feature type="region of interest" description="Disordered" evidence="4">
    <location>
        <begin position="327"/>
        <end position="350"/>
    </location>
</feature>
<dbReference type="CDD" id="cd13925">
    <property type="entry name" value="RPF"/>
    <property type="match status" value="1"/>
</dbReference>
<reference evidence="7 8" key="1">
    <citation type="submission" date="2020-04" db="EMBL/GenBank/DDBJ databases">
        <title>MicrobeNet Type strains.</title>
        <authorList>
            <person name="Nicholson A.C."/>
        </authorList>
    </citation>
    <scope>NUCLEOTIDE SEQUENCE [LARGE SCALE GENOMIC DNA]</scope>
    <source>
        <strain evidence="7 8">ATCC BAA-787</strain>
    </source>
</reference>
<dbReference type="Proteomes" id="UP000777774">
    <property type="component" value="Unassembled WGS sequence"/>
</dbReference>
<feature type="compositionally biased region" description="Polar residues" evidence="4">
    <location>
        <begin position="33"/>
        <end position="54"/>
    </location>
</feature>
<evidence type="ECO:0000256" key="2">
    <source>
        <dbReference type="ARBA" id="ARBA00022729"/>
    </source>
</evidence>
<dbReference type="Gene3D" id="2.20.230.10">
    <property type="entry name" value="Resuscitation-promoting factor rpfb"/>
    <property type="match status" value="1"/>
</dbReference>
<evidence type="ECO:0000256" key="4">
    <source>
        <dbReference type="SAM" id="MobiDB-lite"/>
    </source>
</evidence>
<dbReference type="SUPFAM" id="SSF53955">
    <property type="entry name" value="Lysozyme-like"/>
    <property type="match status" value="1"/>
</dbReference>
<feature type="transmembrane region" description="Helical" evidence="5">
    <location>
        <begin position="64"/>
        <end position="84"/>
    </location>
</feature>
<dbReference type="Pfam" id="PF03990">
    <property type="entry name" value="DUF348"/>
    <property type="match status" value="3"/>
</dbReference>
<dbReference type="EMBL" id="JAAXOY010000108">
    <property type="protein sequence ID" value="NKY39160.1"/>
    <property type="molecule type" value="Genomic_DNA"/>
</dbReference>
<evidence type="ECO:0000313" key="7">
    <source>
        <dbReference type="EMBL" id="NKY39160.1"/>
    </source>
</evidence>
<evidence type="ECO:0000313" key="8">
    <source>
        <dbReference type="Proteomes" id="UP000777774"/>
    </source>
</evidence>
<organism evidence="7 8">
    <name type="scientific">Cellulomonas septica</name>
    <dbReference type="NCBI Taxonomy" id="285080"/>
    <lineage>
        <taxon>Bacteria</taxon>
        <taxon>Bacillati</taxon>
        <taxon>Actinomycetota</taxon>
        <taxon>Actinomycetes</taxon>
        <taxon>Micrococcales</taxon>
        <taxon>Cellulomonadaceae</taxon>
        <taxon>Cellulomonas</taxon>
    </lineage>
</organism>
<comment type="caution">
    <text evidence="7">The sequence shown here is derived from an EMBL/GenBank/DDBJ whole genome shotgun (WGS) entry which is preliminary data.</text>
</comment>
<name>A0ABX1JXU4_9CELL</name>
<evidence type="ECO:0000259" key="6">
    <source>
        <dbReference type="PROSITE" id="PS51109"/>
    </source>
</evidence>
<evidence type="ECO:0000256" key="5">
    <source>
        <dbReference type="SAM" id="Phobius"/>
    </source>
</evidence>
<protein>
    <submittedName>
        <fullName evidence="7">DUF348 domain-containing protein</fullName>
    </submittedName>
</protein>
<evidence type="ECO:0000256" key="3">
    <source>
        <dbReference type="ARBA" id="ARBA00022801"/>
    </source>
</evidence>